<protein>
    <recommendedName>
        <fullName evidence="1">YdhG-like domain-containing protein</fullName>
    </recommendedName>
</protein>
<comment type="caution">
    <text evidence="2">The sequence shown here is derived from an EMBL/GenBank/DDBJ whole genome shotgun (WGS) entry which is preliminary data.</text>
</comment>
<dbReference type="OrthoDB" id="9811812at2"/>
<name>A0A2S8B8P7_9SPHN</name>
<dbReference type="Pfam" id="PF08818">
    <property type="entry name" value="DUF1801"/>
    <property type="match status" value="1"/>
</dbReference>
<evidence type="ECO:0000259" key="1">
    <source>
        <dbReference type="Pfam" id="PF08818"/>
    </source>
</evidence>
<proteinExistence type="predicted"/>
<organism evidence="2 3">
    <name type="scientific">Sphingopyxis lindanitolerans</name>
    <dbReference type="NCBI Taxonomy" id="2054227"/>
    <lineage>
        <taxon>Bacteria</taxon>
        <taxon>Pseudomonadati</taxon>
        <taxon>Pseudomonadota</taxon>
        <taxon>Alphaproteobacteria</taxon>
        <taxon>Sphingomonadales</taxon>
        <taxon>Sphingomonadaceae</taxon>
        <taxon>Sphingopyxis</taxon>
    </lineage>
</organism>
<sequence length="135" mass="14312">MADDDPAALIDAKIASLGDWRGATLATLRALIREADPTIEEAVKWRKPTNPAGVPTWERAGVICTGETYRDKVKLTFARGAAVDDPTRLFNASLDGHVRRAIDLFEGDAVDAAAFKALVRGAVAANLAKPARGGT</sequence>
<dbReference type="AlphaFoldDB" id="A0A2S8B8P7"/>
<dbReference type="SUPFAM" id="SSF159888">
    <property type="entry name" value="YdhG-like"/>
    <property type="match status" value="1"/>
</dbReference>
<dbReference type="EMBL" id="PHFW01000002">
    <property type="protein sequence ID" value="PQM28683.1"/>
    <property type="molecule type" value="Genomic_DNA"/>
</dbReference>
<evidence type="ECO:0000313" key="2">
    <source>
        <dbReference type="EMBL" id="PQM28683.1"/>
    </source>
</evidence>
<keyword evidence="3" id="KW-1185">Reference proteome</keyword>
<accession>A0A2S8B8P7</accession>
<gene>
    <name evidence="2" type="ORF">CVO77_09625</name>
</gene>
<evidence type="ECO:0000313" key="3">
    <source>
        <dbReference type="Proteomes" id="UP000238954"/>
    </source>
</evidence>
<feature type="domain" description="YdhG-like" evidence="1">
    <location>
        <begin position="22"/>
        <end position="123"/>
    </location>
</feature>
<dbReference type="RefSeq" id="WP_105998851.1">
    <property type="nucleotide sequence ID" value="NZ_CM009578.1"/>
</dbReference>
<dbReference type="InterPro" id="IPR014922">
    <property type="entry name" value="YdhG-like"/>
</dbReference>
<dbReference type="Proteomes" id="UP000238954">
    <property type="component" value="Chromosome"/>
</dbReference>
<reference evidence="3" key="1">
    <citation type="submission" date="2017-11" db="EMBL/GenBank/DDBJ databases">
        <title>The complete genome sequence of Sphingopyxis pomeranensis sp. nov. strain WS5A3p.</title>
        <authorList>
            <person name="Kaminski M.A."/>
        </authorList>
    </citation>
    <scope>NUCLEOTIDE SEQUENCE [LARGE SCALE GENOMIC DNA]</scope>
    <source>
        <strain evidence="3">WS5A3p</strain>
    </source>
</reference>